<keyword evidence="4" id="KW-0862">Zinc</keyword>
<dbReference type="SMART" id="SM00355">
    <property type="entry name" value="ZnF_C2H2"/>
    <property type="match status" value="10"/>
</dbReference>
<feature type="compositionally biased region" description="Basic residues" evidence="6">
    <location>
        <begin position="117"/>
        <end position="130"/>
    </location>
</feature>
<dbReference type="PANTHER" id="PTHR24408:SF58">
    <property type="entry name" value="TRANSCRIPTION FACTOR (TFIIIA), PUTATIVE (AFU_ORTHOLOGUE AFUA_1G05150)-RELATED"/>
    <property type="match status" value="1"/>
</dbReference>
<dbReference type="InterPro" id="IPR036236">
    <property type="entry name" value="Znf_C2H2_sf"/>
</dbReference>
<dbReference type="EMBL" id="UYRU01042283">
    <property type="protein sequence ID" value="VDK74177.1"/>
    <property type="molecule type" value="Genomic_DNA"/>
</dbReference>
<dbReference type="AlphaFoldDB" id="A0A3P6SP85"/>
<dbReference type="Gene3D" id="3.30.160.60">
    <property type="entry name" value="Classic Zinc Finger"/>
    <property type="match status" value="5"/>
</dbReference>
<feature type="domain" description="C2H2-type" evidence="7">
    <location>
        <begin position="685"/>
        <end position="713"/>
    </location>
</feature>
<feature type="compositionally biased region" description="Basic and acidic residues" evidence="6">
    <location>
        <begin position="143"/>
        <end position="154"/>
    </location>
</feature>
<dbReference type="GO" id="GO:0008270">
    <property type="term" value="F:zinc ion binding"/>
    <property type="evidence" value="ECO:0007669"/>
    <property type="project" value="UniProtKB-KW"/>
</dbReference>
<reference evidence="8 9" key="1">
    <citation type="submission" date="2018-11" db="EMBL/GenBank/DDBJ databases">
        <authorList>
            <consortium name="Pathogen Informatics"/>
        </authorList>
    </citation>
    <scope>NUCLEOTIDE SEQUENCE [LARGE SCALE GENOMIC DNA]</scope>
</reference>
<evidence type="ECO:0000313" key="8">
    <source>
        <dbReference type="EMBL" id="VDK74177.1"/>
    </source>
</evidence>
<dbReference type="GO" id="GO:0000981">
    <property type="term" value="F:DNA-binding transcription factor activity, RNA polymerase II-specific"/>
    <property type="evidence" value="ECO:0007669"/>
    <property type="project" value="TreeGrafter"/>
</dbReference>
<evidence type="ECO:0000256" key="3">
    <source>
        <dbReference type="ARBA" id="ARBA00022771"/>
    </source>
</evidence>
<protein>
    <recommendedName>
        <fullName evidence="7">C2H2-type domain-containing protein</fullName>
    </recommendedName>
</protein>
<dbReference type="Pfam" id="PF00096">
    <property type="entry name" value="zf-C2H2"/>
    <property type="match status" value="1"/>
</dbReference>
<feature type="domain" description="C2H2-type" evidence="7">
    <location>
        <begin position="656"/>
        <end position="684"/>
    </location>
</feature>
<dbReference type="PANTHER" id="PTHR24408">
    <property type="entry name" value="ZINC FINGER PROTEIN"/>
    <property type="match status" value="1"/>
</dbReference>
<organism evidence="8 9">
    <name type="scientific">Dibothriocephalus latus</name>
    <name type="common">Fish tapeworm</name>
    <name type="synonym">Diphyllobothrium latum</name>
    <dbReference type="NCBI Taxonomy" id="60516"/>
    <lineage>
        <taxon>Eukaryota</taxon>
        <taxon>Metazoa</taxon>
        <taxon>Spiralia</taxon>
        <taxon>Lophotrochozoa</taxon>
        <taxon>Platyhelminthes</taxon>
        <taxon>Cestoda</taxon>
        <taxon>Eucestoda</taxon>
        <taxon>Diphyllobothriidea</taxon>
        <taxon>Diphyllobothriidae</taxon>
        <taxon>Dibothriocephalus</taxon>
    </lineage>
</organism>
<feature type="compositionally biased region" description="Basic and acidic residues" evidence="6">
    <location>
        <begin position="522"/>
        <end position="541"/>
    </location>
</feature>
<keyword evidence="3 5" id="KW-0863">Zinc-finger</keyword>
<dbReference type="GO" id="GO:0043565">
    <property type="term" value="F:sequence-specific DNA binding"/>
    <property type="evidence" value="ECO:0007669"/>
    <property type="project" value="TreeGrafter"/>
</dbReference>
<evidence type="ECO:0000256" key="5">
    <source>
        <dbReference type="PROSITE-ProRule" id="PRU00042"/>
    </source>
</evidence>
<feature type="domain" description="C2H2-type" evidence="7">
    <location>
        <begin position="627"/>
        <end position="655"/>
    </location>
</feature>
<feature type="domain" description="C2H2-type" evidence="7">
    <location>
        <begin position="295"/>
        <end position="324"/>
    </location>
</feature>
<proteinExistence type="predicted"/>
<evidence type="ECO:0000313" key="9">
    <source>
        <dbReference type="Proteomes" id="UP000281553"/>
    </source>
</evidence>
<keyword evidence="2" id="KW-0677">Repeat</keyword>
<evidence type="ECO:0000256" key="2">
    <source>
        <dbReference type="ARBA" id="ARBA00022737"/>
    </source>
</evidence>
<evidence type="ECO:0000256" key="4">
    <source>
        <dbReference type="ARBA" id="ARBA00022833"/>
    </source>
</evidence>
<feature type="domain" description="C2H2-type" evidence="7">
    <location>
        <begin position="266"/>
        <end position="291"/>
    </location>
</feature>
<keyword evidence="1" id="KW-0479">Metal-binding</keyword>
<gene>
    <name evidence="8" type="ORF">DILT_LOCUS2561</name>
</gene>
<evidence type="ECO:0000256" key="1">
    <source>
        <dbReference type="ARBA" id="ARBA00022723"/>
    </source>
</evidence>
<accession>A0A3P6SP85</accession>
<feature type="region of interest" description="Disordered" evidence="6">
    <location>
        <begin position="514"/>
        <end position="547"/>
    </location>
</feature>
<dbReference type="GO" id="GO:0005634">
    <property type="term" value="C:nucleus"/>
    <property type="evidence" value="ECO:0007669"/>
    <property type="project" value="TreeGrafter"/>
</dbReference>
<keyword evidence="9" id="KW-1185">Reference proteome</keyword>
<sequence length="879" mass="98235">MVCSWCERTFTDEGRLRMHTASEHGRTLPRPSALNERTRHGLSELALTPQKTSARTTPSLSPEEYEAIKEEIISRRRLPCVDLSKDRLLIDAYLKRDVTVKAEKPISSQPRRPINSRPKRPIHSRPKKTVISKPKEPSCSPAKELHSSPLKEPHSSPPEEPDNSPLREANSSPPKEPINSPPKESSSSPPKKPTLPTPEKEVVEPKTKRELPLAAVEDETPGAITCFVCCLAFMANDLEAHVKQKHKRSTIAYSNLFVDSFGFPRSQCFICGRNYSSVDNLRVHVKTVHLGLFNFQCPKCPRAFFYYPKLIKHLVLSHHCDDIPPREECRIDNSSLRPARREPGAAIAAYQQHVRDGESRCLACRAVIPTEHMKKHVDEHHTGENLHTCPECEEDFEDINEWREHLETVHEPNPNPGKNSAKQCINVNIVEEHLDGENSFGATSANIILVSTPLASLYSFNTFVITFSTVETLLFDHGDCFVTPFDHGRSGASGSLFGLRADFRASKTTLQEEVERQLSLAEENKNARHGRKSGESTKQDDSLDDSESYSQSMSLMEYQYELADTWNQQSKAADAETNELKGPKKAINVDFFGPSVIGMCPICKKILHGKKSLKTHIEAIHHQLKRFACDLCDRAFYARCDLRKHIECVHNGVKPFSCNECGKGFFLHSQLAAHLVNKHKATLPFKCNECGRRYAIKQVLNDHMYRFHTDKPKRVRVNAQPSPAQPAQEVAQAFQHPQSEIYIIGNQIYFAENLVSVAGVDGTHDGTVDPSALYETIQIDGQPSTITFEQPADGNQAAGYVTDGSVGPLIALDVNNSETILQTDDLERQTVLAGVKPQTMLTTAGQMEGAEAGQALQQAYIQGPDGVSMQQVYLAYQPY</sequence>
<evidence type="ECO:0000256" key="6">
    <source>
        <dbReference type="SAM" id="MobiDB-lite"/>
    </source>
</evidence>
<dbReference type="OrthoDB" id="6243993at2759"/>
<dbReference type="InterPro" id="IPR013087">
    <property type="entry name" value="Znf_C2H2_type"/>
</dbReference>
<feature type="domain" description="C2H2-type" evidence="7">
    <location>
        <begin position="1"/>
        <end position="29"/>
    </location>
</feature>
<name>A0A3P6SP85_DIBLA</name>
<dbReference type="PROSITE" id="PS00028">
    <property type="entry name" value="ZINC_FINGER_C2H2_1"/>
    <property type="match status" value="7"/>
</dbReference>
<evidence type="ECO:0000259" key="7">
    <source>
        <dbReference type="PROSITE" id="PS50157"/>
    </source>
</evidence>
<feature type="region of interest" description="Disordered" evidence="6">
    <location>
        <begin position="103"/>
        <end position="206"/>
    </location>
</feature>
<dbReference type="FunFam" id="3.30.160.60:FF:000100">
    <property type="entry name" value="Zinc finger 45-like"/>
    <property type="match status" value="1"/>
</dbReference>
<dbReference type="SUPFAM" id="SSF57667">
    <property type="entry name" value="beta-beta-alpha zinc fingers"/>
    <property type="match status" value="3"/>
</dbReference>
<dbReference type="Proteomes" id="UP000281553">
    <property type="component" value="Unassembled WGS sequence"/>
</dbReference>
<dbReference type="PROSITE" id="PS50157">
    <property type="entry name" value="ZINC_FINGER_C2H2_2"/>
    <property type="match status" value="6"/>
</dbReference>